<accession>A0ABX1EYC9</accession>
<feature type="domain" description="PNPLA" evidence="5">
    <location>
        <begin position="15"/>
        <end position="175"/>
    </location>
</feature>
<protein>
    <submittedName>
        <fullName evidence="6">Patatin</fullName>
    </submittedName>
</protein>
<dbReference type="PANTHER" id="PTHR14226">
    <property type="entry name" value="NEUROPATHY TARGET ESTERASE/SWISS CHEESE D.MELANOGASTER"/>
    <property type="match status" value="1"/>
</dbReference>
<dbReference type="InterPro" id="IPR002641">
    <property type="entry name" value="PNPLA_dom"/>
</dbReference>
<evidence type="ECO:0000256" key="4">
    <source>
        <dbReference type="PROSITE-ProRule" id="PRU01161"/>
    </source>
</evidence>
<evidence type="ECO:0000256" key="3">
    <source>
        <dbReference type="ARBA" id="ARBA00023098"/>
    </source>
</evidence>
<evidence type="ECO:0000259" key="5">
    <source>
        <dbReference type="PROSITE" id="PS51635"/>
    </source>
</evidence>
<dbReference type="InterPro" id="IPR016035">
    <property type="entry name" value="Acyl_Trfase/lysoPLipase"/>
</dbReference>
<sequence length="317" mass="33037">MAAPQRDMTRPRLGIALGSGSARGWAHIGVLDALAEAGIVPDIVCGTSIGALVGAAHVAGRLPQLREWVEAATWREIVGLLDVRLTGGGLIDGKELLAFLNGLGLAGPIESQPVRYAAVATELATGREVWLQSGPMHAAVRASAALPGLFSPALRDGKWLVDGGLCNPVPVSVCRALGADVIIAVNLNGDLVGRRFEATPPAPPATPAPSGEGLARALGQLPAALRVQAAALGARLFPPAAGRNGPASPGYFDVLANSINIMQDQITRTRLAAEPPHVLMLPRLRNLALMDFHRGREAILEGRACAEQALPALRRYL</sequence>
<name>A0ABX1EYC9_9PROT</name>
<feature type="active site" description="Nucleophile" evidence="4">
    <location>
        <position position="48"/>
    </location>
</feature>
<feature type="short sequence motif" description="GXSXG" evidence="4">
    <location>
        <begin position="46"/>
        <end position="50"/>
    </location>
</feature>
<dbReference type="Pfam" id="PF01734">
    <property type="entry name" value="Patatin"/>
    <property type="match status" value="1"/>
</dbReference>
<organism evidence="6 7">
    <name type="scientific">Falsiroseomonas frigidaquae</name>
    <dbReference type="NCBI Taxonomy" id="487318"/>
    <lineage>
        <taxon>Bacteria</taxon>
        <taxon>Pseudomonadati</taxon>
        <taxon>Pseudomonadota</taxon>
        <taxon>Alphaproteobacteria</taxon>
        <taxon>Acetobacterales</taxon>
        <taxon>Roseomonadaceae</taxon>
        <taxon>Falsiroseomonas</taxon>
    </lineage>
</organism>
<keyword evidence="2 4" id="KW-0442">Lipid degradation</keyword>
<evidence type="ECO:0000313" key="6">
    <source>
        <dbReference type="EMBL" id="NKE45087.1"/>
    </source>
</evidence>
<dbReference type="EMBL" id="JAAVTX010000003">
    <property type="protein sequence ID" value="NKE45087.1"/>
    <property type="molecule type" value="Genomic_DNA"/>
</dbReference>
<proteinExistence type="predicted"/>
<evidence type="ECO:0000313" key="7">
    <source>
        <dbReference type="Proteomes" id="UP000765160"/>
    </source>
</evidence>
<dbReference type="InterPro" id="IPR050301">
    <property type="entry name" value="NTE"/>
</dbReference>
<gene>
    <name evidence="6" type="ORF">HB662_09875</name>
</gene>
<dbReference type="Gene3D" id="3.40.1090.10">
    <property type="entry name" value="Cytosolic phospholipase A2 catalytic domain"/>
    <property type="match status" value="2"/>
</dbReference>
<evidence type="ECO:0000256" key="2">
    <source>
        <dbReference type="ARBA" id="ARBA00022963"/>
    </source>
</evidence>
<dbReference type="PROSITE" id="PS51635">
    <property type="entry name" value="PNPLA"/>
    <property type="match status" value="1"/>
</dbReference>
<evidence type="ECO:0000256" key="1">
    <source>
        <dbReference type="ARBA" id="ARBA00022801"/>
    </source>
</evidence>
<dbReference type="PANTHER" id="PTHR14226:SF76">
    <property type="entry name" value="NTE FAMILY PROTEIN RSSA"/>
    <property type="match status" value="1"/>
</dbReference>
<keyword evidence="1 4" id="KW-0378">Hydrolase</keyword>
<feature type="active site" description="Proton acceptor" evidence="4">
    <location>
        <position position="162"/>
    </location>
</feature>
<dbReference type="Proteomes" id="UP000765160">
    <property type="component" value="Unassembled WGS sequence"/>
</dbReference>
<comment type="caution">
    <text evidence="4">Lacks conserved residue(s) required for the propagation of feature annotation.</text>
</comment>
<dbReference type="SUPFAM" id="SSF52151">
    <property type="entry name" value="FabD/lysophospholipase-like"/>
    <property type="match status" value="1"/>
</dbReference>
<feature type="short sequence motif" description="DGA/G" evidence="4">
    <location>
        <begin position="162"/>
        <end position="164"/>
    </location>
</feature>
<reference evidence="6 7" key="1">
    <citation type="submission" date="2020-03" db="EMBL/GenBank/DDBJ databases">
        <title>Roseomonas selenitidurans sp. nov. isolated from soil.</title>
        <authorList>
            <person name="Liu H."/>
        </authorList>
    </citation>
    <scope>NUCLEOTIDE SEQUENCE [LARGE SCALE GENOMIC DNA]</scope>
    <source>
        <strain evidence="6 7">JCM 15073</strain>
    </source>
</reference>
<keyword evidence="7" id="KW-1185">Reference proteome</keyword>
<keyword evidence="3 4" id="KW-0443">Lipid metabolism</keyword>
<comment type="caution">
    <text evidence="6">The sequence shown here is derived from an EMBL/GenBank/DDBJ whole genome shotgun (WGS) entry which is preliminary data.</text>
</comment>